<keyword evidence="5" id="KW-0998">Cell outer membrane</keyword>
<dbReference type="EMBL" id="JACIES010000005">
    <property type="protein sequence ID" value="MBB4026477.1"/>
    <property type="molecule type" value="Genomic_DNA"/>
</dbReference>
<keyword evidence="3" id="KW-0732">Signal</keyword>
<feature type="domain" description="RagB/SusD" evidence="6">
    <location>
        <begin position="332"/>
        <end position="463"/>
    </location>
</feature>
<gene>
    <name evidence="8" type="ORF">GGR14_002271</name>
</gene>
<dbReference type="GeneID" id="93101886"/>
<evidence type="ECO:0000256" key="4">
    <source>
        <dbReference type="ARBA" id="ARBA00023136"/>
    </source>
</evidence>
<dbReference type="RefSeq" id="WP_124316420.1">
    <property type="nucleotide sequence ID" value="NZ_AP028155.1"/>
</dbReference>
<dbReference type="Gene3D" id="1.25.40.390">
    <property type="match status" value="1"/>
</dbReference>
<evidence type="ECO:0000256" key="5">
    <source>
        <dbReference type="ARBA" id="ARBA00023237"/>
    </source>
</evidence>
<evidence type="ECO:0000256" key="1">
    <source>
        <dbReference type="ARBA" id="ARBA00004442"/>
    </source>
</evidence>
<dbReference type="InterPro" id="IPR033985">
    <property type="entry name" value="SusD-like_N"/>
</dbReference>
<evidence type="ECO:0000259" key="7">
    <source>
        <dbReference type="Pfam" id="PF14322"/>
    </source>
</evidence>
<proteinExistence type="inferred from homology"/>
<reference evidence="8 9" key="1">
    <citation type="submission" date="2020-08" db="EMBL/GenBank/DDBJ databases">
        <title>Genomic Encyclopedia of Type Strains, Phase IV (KMG-IV): sequencing the most valuable type-strain genomes for metagenomic binning, comparative biology and taxonomic classification.</title>
        <authorList>
            <person name="Goeker M."/>
        </authorList>
    </citation>
    <scope>NUCLEOTIDE SEQUENCE [LARGE SCALE GENOMIC DNA]</scope>
    <source>
        <strain evidence="8 9">DSM 105721</strain>
    </source>
</reference>
<protein>
    <recommendedName>
        <fullName evidence="10">RagB/SusD family nutrient uptake outer membrane protein</fullName>
    </recommendedName>
</protein>
<feature type="domain" description="SusD-like N-terminal" evidence="7">
    <location>
        <begin position="36"/>
        <end position="234"/>
    </location>
</feature>
<dbReference type="PROSITE" id="PS51257">
    <property type="entry name" value="PROKAR_LIPOPROTEIN"/>
    <property type="match status" value="1"/>
</dbReference>
<comment type="similarity">
    <text evidence="2">Belongs to the SusD family.</text>
</comment>
<dbReference type="Pfam" id="PF14322">
    <property type="entry name" value="SusD-like_3"/>
    <property type="match status" value="1"/>
</dbReference>
<dbReference type="Proteomes" id="UP000546007">
    <property type="component" value="Unassembled WGS sequence"/>
</dbReference>
<name>A0A7W6MYV7_9BACT</name>
<dbReference type="InterPro" id="IPR012944">
    <property type="entry name" value="SusD_RagB_dom"/>
</dbReference>
<sequence>MKIQYLYIIVVGILLGACSDFLEENSQDLMIPKSVKNYKEFLYGEGLNNKVVLCEYLDVMTDDAEEIINTNRPAATSTDTRKFWSYYTWQEYPEMQMDNSLLEDNAWGEYYHRILIANIVLDHLNDMAGTYAEKMDLAGEAYFLRAWSYFMLANLYGKPYIDEAQAAKDFCVPINRAIDIEEKPLSRSSIKEVYDLMEADIKSSIASFKSAMVEKTIFRPNLPTSYLLASRIALFRKSYDDAIAYADSVLLSTKATLFDMTEDYTIPRFLNSGNCEILFSYGEAPSGGLAAFQYASSRRAAFIPSTGLMKLYVENDQRKASKLFFATEGKKPMKYYGSTSDNMYPHAFRLAEVYLNRAEAYAAKGMTAEALREVNALREKRIPENYEVTAATAADAFVLVKDERRMEFCFEAFRWFDLRRWDRPKIVHRFSSAENPSNYIEYVLQQDDPAYTLPIPQKEREMNLSIENINRPQREK</sequence>
<keyword evidence="9" id="KW-1185">Reference proteome</keyword>
<evidence type="ECO:0000313" key="8">
    <source>
        <dbReference type="EMBL" id="MBB4026477.1"/>
    </source>
</evidence>
<dbReference type="GO" id="GO:0009279">
    <property type="term" value="C:cell outer membrane"/>
    <property type="evidence" value="ECO:0007669"/>
    <property type="project" value="UniProtKB-SubCell"/>
</dbReference>
<comment type="caution">
    <text evidence="8">The sequence shown here is derived from an EMBL/GenBank/DDBJ whole genome shotgun (WGS) entry which is preliminary data.</text>
</comment>
<evidence type="ECO:0000313" key="9">
    <source>
        <dbReference type="Proteomes" id="UP000546007"/>
    </source>
</evidence>
<dbReference type="OrthoDB" id="630434at2"/>
<dbReference type="InterPro" id="IPR011990">
    <property type="entry name" value="TPR-like_helical_dom_sf"/>
</dbReference>
<accession>A0A7W6MYV7</accession>
<keyword evidence="4" id="KW-0472">Membrane</keyword>
<evidence type="ECO:0000259" key="6">
    <source>
        <dbReference type="Pfam" id="PF07980"/>
    </source>
</evidence>
<dbReference type="AlphaFoldDB" id="A0A7W6MYV7"/>
<evidence type="ECO:0000256" key="3">
    <source>
        <dbReference type="ARBA" id="ARBA00022729"/>
    </source>
</evidence>
<evidence type="ECO:0000256" key="2">
    <source>
        <dbReference type="ARBA" id="ARBA00006275"/>
    </source>
</evidence>
<comment type="subcellular location">
    <subcellularLocation>
        <location evidence="1">Cell outer membrane</location>
    </subcellularLocation>
</comment>
<dbReference type="Pfam" id="PF07980">
    <property type="entry name" value="SusD_RagB"/>
    <property type="match status" value="1"/>
</dbReference>
<evidence type="ECO:0008006" key="10">
    <source>
        <dbReference type="Google" id="ProtNLM"/>
    </source>
</evidence>
<dbReference type="SUPFAM" id="SSF48452">
    <property type="entry name" value="TPR-like"/>
    <property type="match status" value="1"/>
</dbReference>
<organism evidence="8 9">
    <name type="scientific">Butyricimonas faecihominis</name>
    <dbReference type="NCBI Taxonomy" id="1472416"/>
    <lineage>
        <taxon>Bacteria</taxon>
        <taxon>Pseudomonadati</taxon>
        <taxon>Bacteroidota</taxon>
        <taxon>Bacteroidia</taxon>
        <taxon>Bacteroidales</taxon>
        <taxon>Odoribacteraceae</taxon>
        <taxon>Butyricimonas</taxon>
    </lineage>
</organism>